<dbReference type="KEGG" id="smag:AN936_18705"/>
<dbReference type="EMBL" id="CP012700">
    <property type="protein sequence ID" value="ALH82306.1"/>
    <property type="molecule type" value="Genomic_DNA"/>
</dbReference>
<sequence>MSVLRKALARLFSSGRKPDMHIEADVQTAIYMWPIIEKLLAHGEDGDTYRAAVNFWRYAERPPLATYDGDGSRCHIDGPLQMAGDFDLPLGGEIFSRGVTIDLDPFEANDLREHMRAAIDRAILAWLADNGRRKSPSARNPYDRETADREAKTMIADWVARKGARRPVTEGPDHA</sequence>
<protein>
    <submittedName>
        <fullName evidence="1">Uncharacterized protein</fullName>
    </submittedName>
</protein>
<dbReference type="Proteomes" id="UP000058074">
    <property type="component" value="Chromosome"/>
</dbReference>
<gene>
    <name evidence="1" type="ORF">AN936_18705</name>
</gene>
<dbReference type="RefSeq" id="WP_149037721.1">
    <property type="nucleotide sequence ID" value="NZ_CP012700.1"/>
</dbReference>
<accession>A0A0N9UEY2</accession>
<reference evidence="1 2" key="1">
    <citation type="journal article" date="2015" name="Genome Announc.">
        <title>Complete Genome Sequence of Polypropylene Glycol- and Polyethylene Glycol-Degrading Sphingopyxis macrogoltabida Strain EY-1.</title>
        <authorList>
            <person name="Ohtsubo Y."/>
            <person name="Nagata Y."/>
            <person name="Numata M."/>
            <person name="Tsuchikane K."/>
            <person name="Hosoyama A."/>
            <person name="Yamazoe A."/>
            <person name="Tsuda M."/>
            <person name="Fujita N."/>
            <person name="Kawai F."/>
        </authorList>
    </citation>
    <scope>NUCLEOTIDE SEQUENCE [LARGE SCALE GENOMIC DNA]</scope>
    <source>
        <strain evidence="1 2">EY-1</strain>
    </source>
</reference>
<dbReference type="OrthoDB" id="7447588at2"/>
<evidence type="ECO:0000313" key="1">
    <source>
        <dbReference type="EMBL" id="ALH82306.1"/>
    </source>
</evidence>
<name>A0A0N9UEY2_SPHMC</name>
<dbReference type="PATRIC" id="fig|33050.5.peg.3884"/>
<dbReference type="AlphaFoldDB" id="A0A0N9UEY2"/>
<organism evidence="1 2">
    <name type="scientific">Sphingopyxis macrogoltabida</name>
    <name type="common">Sphingomonas macrogoltabidus</name>
    <dbReference type="NCBI Taxonomy" id="33050"/>
    <lineage>
        <taxon>Bacteria</taxon>
        <taxon>Pseudomonadati</taxon>
        <taxon>Pseudomonadota</taxon>
        <taxon>Alphaproteobacteria</taxon>
        <taxon>Sphingomonadales</taxon>
        <taxon>Sphingomonadaceae</taxon>
        <taxon>Sphingopyxis</taxon>
    </lineage>
</organism>
<evidence type="ECO:0000313" key="2">
    <source>
        <dbReference type="Proteomes" id="UP000058074"/>
    </source>
</evidence>
<proteinExistence type="predicted"/>